<keyword evidence="2" id="KW-1185">Reference proteome</keyword>
<accession>A0ACC0KX37</accession>
<reference evidence="1 2" key="1">
    <citation type="journal article" date="2022" name="Genome Biol. Evol.">
        <title>The Spruce Budworm Genome: Reconstructing the Evolutionary History of Antifreeze Proteins.</title>
        <authorList>
            <person name="Beliveau C."/>
            <person name="Gagne P."/>
            <person name="Picq S."/>
            <person name="Vernygora O."/>
            <person name="Keeling C.I."/>
            <person name="Pinkney K."/>
            <person name="Doucet D."/>
            <person name="Wen F."/>
            <person name="Johnston J.S."/>
            <person name="Maaroufi H."/>
            <person name="Boyle B."/>
            <person name="Laroche J."/>
            <person name="Dewar K."/>
            <person name="Juretic N."/>
            <person name="Blackburn G."/>
            <person name="Nisole A."/>
            <person name="Brunet B."/>
            <person name="Brandao M."/>
            <person name="Lumley L."/>
            <person name="Duan J."/>
            <person name="Quan G."/>
            <person name="Lucarotti C.J."/>
            <person name="Roe A.D."/>
            <person name="Sperling F.A.H."/>
            <person name="Levesque R.C."/>
            <person name="Cusson M."/>
        </authorList>
    </citation>
    <scope>NUCLEOTIDE SEQUENCE [LARGE SCALE GENOMIC DNA]</scope>
    <source>
        <strain evidence="1">Glfc:IPQL:Cfum</strain>
    </source>
</reference>
<gene>
    <name evidence="1" type="ORF">MSG28_009383</name>
</gene>
<evidence type="ECO:0000313" key="2">
    <source>
        <dbReference type="Proteomes" id="UP001064048"/>
    </source>
</evidence>
<name>A0ACC0KX37_CHOFU</name>
<dbReference type="EMBL" id="CM046115">
    <property type="protein sequence ID" value="KAI8441131.1"/>
    <property type="molecule type" value="Genomic_DNA"/>
</dbReference>
<sequence>MAWRFKASKYKNAAPIVPKPEACIRDICVGSYQTYGNNICASASFMAFNWEHVGSSMAVLPLDDCGRKSKTMPLLHAHSDTITDMEFSPFHDGLLLTGSQDSLVKVWHIPQEGLKESLSNPECTLSQKQRRVENVGFHPVADGLIHVASGHELALWDLTKQKEAFVNRDHMEVIQSTSWKKDGRLLATSCKDKKVRIVDPRASTAVLDVANSHHGIKDSRVVWLGDQDRILTTGFDSARLRQIMIRDVRNLSQAQKTLELDCSTGILMPLFDPDTNMLFLAGKGDTTILYMELTDREPFLIEGLRHSGEQTKGACLVPKRALRVMEGEVNRVLQLAGSSVVPIMYQVPRKSYRDYHADLYPDTAGSVTYLSAPMWFDNQDHPVPNISLHPDANNCTQVHRGNLEEMVKSILAMPPPKKAEAKKAVTPVTIEDVKPKPQPIEPKEEDRIDFVNVKDLIKGMEGKKEKPDYQKETNGFHKNGHDADEIDKCEDEREKVLEKAESNDSAELTLSRSNSYINGVPVQAPKPLPRSSISEPGSGDDHEAPKPRPRTTAVPISGYKPRLGPKPFSASSGSEEFSFDKVFSVPVVPGVPKSDSASSPLSAQATTPTGEPKDEEKDKSLSPTSDVEIAPKEEYTNGKSDTSLEEEVNSSDSGYRPKTPSTAERRKLFETTDGNQSIAERRRAYESRSVSVAVESDTPPSPAPLRRRDSLKSRKSPDREDKDKRASVPNVTTKRTSTVFAAKKGVQIVPPSTPGSATPPKSILWYPVCGYFSPPIGFHTADVACPVPFQPGSLDTHISNACFGAQYSKVSKFRHLKGTPGHKSTHVENIKNISRQISGECNGFYACYQHLENDDHDHSVKSETTKKKKKIERRPLRRPSIRRRGARGGSRAPRGRDPPGARPPRAPAGVHPPALLHPAVLQDWAWDPFRDDRLVVACDDGMLREWIIPEGGLQESTNTPNRTWSAHPDKIYIVRFHPTASDLLTTAAHDLTVKIWDLSPEVPVAAITLTGHTEQIFALDWSPCGEYLATVCKDGLVRIFKPRASTEAIRSGPGPAGSRGARVVWALNATHLVVTGFDKVSERQIYLYKASDLSAPVSTVGLDVSPAILQTHIDHDSATIFLTGRGDSTMYCYEVTSEPPHLCALSHHRAPTLHQGIAFLNKSLLAVEKIVSFENRQGKEVDKRIENAWRSYWSMKALMKGKLPLALKRKLVDMCILPILTYGAQTWSLTEAQKSKLKVCQRAMERSILGVRRADRIRNTELRSKTRIVDVGTKTAKLKWDWAGHVCRMHPDRWAKITTDWVPSDGHRSRGSPKRRWRDDLERFQPDWQHFAEARDEWKEKGEAFAQQWDTI</sequence>
<comment type="caution">
    <text evidence="1">The sequence shown here is derived from an EMBL/GenBank/DDBJ whole genome shotgun (WGS) entry which is preliminary data.</text>
</comment>
<proteinExistence type="predicted"/>
<protein>
    <submittedName>
        <fullName evidence="1">Uncharacterized protein</fullName>
    </submittedName>
</protein>
<dbReference type="Proteomes" id="UP001064048">
    <property type="component" value="Chromosome 15"/>
</dbReference>
<organism evidence="1 2">
    <name type="scientific">Choristoneura fumiferana</name>
    <name type="common">Spruce budworm moth</name>
    <name type="synonym">Archips fumiferana</name>
    <dbReference type="NCBI Taxonomy" id="7141"/>
    <lineage>
        <taxon>Eukaryota</taxon>
        <taxon>Metazoa</taxon>
        <taxon>Ecdysozoa</taxon>
        <taxon>Arthropoda</taxon>
        <taxon>Hexapoda</taxon>
        <taxon>Insecta</taxon>
        <taxon>Pterygota</taxon>
        <taxon>Neoptera</taxon>
        <taxon>Endopterygota</taxon>
        <taxon>Lepidoptera</taxon>
        <taxon>Glossata</taxon>
        <taxon>Ditrysia</taxon>
        <taxon>Tortricoidea</taxon>
        <taxon>Tortricidae</taxon>
        <taxon>Tortricinae</taxon>
        <taxon>Choristoneura</taxon>
    </lineage>
</organism>
<evidence type="ECO:0000313" key="1">
    <source>
        <dbReference type="EMBL" id="KAI8441131.1"/>
    </source>
</evidence>